<accession>B7GR42</accession>
<dbReference type="AlphaFoldDB" id="B7GR42"/>
<evidence type="ECO:0000313" key="2">
    <source>
        <dbReference type="EMBL" id="ACJ52272.1"/>
    </source>
</evidence>
<organism evidence="2 3">
    <name type="scientific">Bifidobacterium longum subsp. infantis (strain ATCC 15697 / DSM 20088 / JCM 1222 / NCTC 11817 / S12)</name>
    <dbReference type="NCBI Taxonomy" id="391904"/>
    <lineage>
        <taxon>Bacteria</taxon>
        <taxon>Bacillati</taxon>
        <taxon>Actinomycetota</taxon>
        <taxon>Actinomycetes</taxon>
        <taxon>Bifidobacteriales</taxon>
        <taxon>Bifidobacteriaceae</taxon>
        <taxon>Bifidobacterium</taxon>
    </lineage>
</organism>
<sequence length="291" mass="31468">MVVGRIGPQLVGQPRGRPARMAPRPGEGARMAGTACPRHRGGARAHPLAQDLRDKPTPRARPETARRPAVHAVDDARRHAPHRPGVPHQRERARRMGTEKRGLHGRPPARPPRDRPGAAPAGPHARRNRGHRAGAVARATPVRPAQPDLHGARRPRPARRVADRGGGVVPVRPDLRRSAHGAGRPRSGAHRRGPARMRGTDRVHRTVIGSEVPPVGQDPRPSGLPEHACPVAVGRPRRREHGDPGTVGRLVRGTLPPACGRCGVRHGRRFHDGRVDALTRHPRPPGRVDGT</sequence>
<dbReference type="KEGG" id="bln:Blon_1182"/>
<evidence type="ECO:0000256" key="1">
    <source>
        <dbReference type="SAM" id="MobiDB-lite"/>
    </source>
</evidence>
<name>B7GR42_BIFLS</name>
<feature type="compositionally biased region" description="Basic and acidic residues" evidence="1">
    <location>
        <begin position="51"/>
        <end position="78"/>
    </location>
</feature>
<feature type="compositionally biased region" description="Basic and acidic residues" evidence="1">
    <location>
        <begin position="88"/>
        <end position="102"/>
    </location>
</feature>
<reference evidence="2 3" key="1">
    <citation type="journal article" date="2008" name="Proc. Natl. Acad. Sci. U.S.A.">
        <title>The genome sequence of Bifidobacterium longum subsp. infantis reveals adaptations for milk utilization within the infant microbiome.</title>
        <authorList>
            <person name="Sela D.A."/>
            <person name="Chapman J."/>
            <person name="Adeuya A."/>
            <person name="Kim J.H."/>
            <person name="Chen F."/>
            <person name="Whitehead T.R."/>
            <person name="Lapidus A."/>
            <person name="Rokhsar D.S."/>
            <person name="Lebrilla C.B."/>
            <person name="German J.B."/>
            <person name="Price N.P."/>
            <person name="Richardson P.M."/>
            <person name="Mills D.A."/>
        </authorList>
    </citation>
    <scope>NUCLEOTIDE SEQUENCE [LARGE SCALE GENOMIC DNA]</scope>
    <source>
        <strain evidence="3">ATCC 15697 / DSM 20088 / JCM 1222 / NCTC 11817 / S12 [JGI]</strain>
    </source>
</reference>
<gene>
    <name evidence="2" type="ordered locus">Blon_1182</name>
</gene>
<protein>
    <submittedName>
        <fullName evidence="2">LigA</fullName>
    </submittedName>
</protein>
<feature type="region of interest" description="Disordered" evidence="1">
    <location>
        <begin position="1"/>
        <end position="258"/>
    </location>
</feature>
<feature type="compositionally biased region" description="Low complexity" evidence="1">
    <location>
        <begin position="12"/>
        <end position="30"/>
    </location>
</feature>
<proteinExistence type="predicted"/>
<dbReference type="EMBL" id="CP001095">
    <property type="protein sequence ID" value="ACJ52272.1"/>
    <property type="molecule type" value="Genomic_DNA"/>
</dbReference>
<evidence type="ECO:0000313" key="3">
    <source>
        <dbReference type="Proteomes" id="UP000001360"/>
    </source>
</evidence>
<dbReference type="Proteomes" id="UP000001360">
    <property type="component" value="Chromosome"/>
</dbReference>